<evidence type="ECO:0000313" key="3">
    <source>
        <dbReference type="EMBL" id="SLM87074.1"/>
    </source>
</evidence>
<protein>
    <submittedName>
        <fullName evidence="3">Replication-associated protein</fullName>
    </submittedName>
</protein>
<dbReference type="OrthoDB" id="9991536at2"/>
<evidence type="ECO:0000256" key="2">
    <source>
        <dbReference type="SAM" id="Phobius"/>
    </source>
</evidence>
<keyword evidence="1" id="KW-0175">Coiled coil</keyword>
<keyword evidence="2" id="KW-0812">Transmembrane</keyword>
<gene>
    <name evidence="3" type="ORF">FM121_13330</name>
</gene>
<dbReference type="AlphaFoldDB" id="A0A1X6WS15"/>
<sequence>MENKPYSIKNKNVKSRKSKREIDKVYKKISHTKLYLGALSTFVVLTIVIVFSPLVTGKSYEYNTVKLDDPINVVASLNLTVTEMEINKENGLFKVTFSYFDETNQKSLSNLQYDYKLNYITNKGKTNTKQSIVKVEDNYNVVYFENLPKDFGVISMTIIPRYIYPELESTNDLETKEIKVYAVDEDIKVNNKLKIQNEYQLKVQNFEYQIKTIEEQIANENSNIEQYQTGIKIKKQDIEKLENEIAFQTSAEQVQTQTEISSKISQIETTNGQINESNEKIKELKKKIIKVNENKQVYK</sequence>
<keyword evidence="4" id="KW-1185">Reference proteome</keyword>
<proteinExistence type="predicted"/>
<accession>A0A1X6WS15</accession>
<dbReference type="RefSeq" id="WP_086952694.1">
    <property type="nucleotide sequence ID" value="NZ_FWFD01000019.1"/>
</dbReference>
<dbReference type="Proteomes" id="UP000195918">
    <property type="component" value="Unassembled WGS sequence"/>
</dbReference>
<organism evidence="3 4">
    <name type="scientific">Vagococcus fluvialis bH819</name>
    <dbReference type="NCBI Taxonomy" id="1255619"/>
    <lineage>
        <taxon>Bacteria</taxon>
        <taxon>Bacillati</taxon>
        <taxon>Bacillota</taxon>
        <taxon>Bacilli</taxon>
        <taxon>Lactobacillales</taxon>
        <taxon>Enterococcaceae</taxon>
        <taxon>Vagococcus</taxon>
    </lineage>
</organism>
<evidence type="ECO:0000313" key="4">
    <source>
        <dbReference type="Proteomes" id="UP000195918"/>
    </source>
</evidence>
<feature type="transmembrane region" description="Helical" evidence="2">
    <location>
        <begin position="34"/>
        <end position="55"/>
    </location>
</feature>
<name>A0A1X6WS15_9ENTE</name>
<evidence type="ECO:0000256" key="1">
    <source>
        <dbReference type="SAM" id="Coils"/>
    </source>
</evidence>
<keyword evidence="2" id="KW-0472">Membrane</keyword>
<reference evidence="4" key="1">
    <citation type="submission" date="2017-02" db="EMBL/GenBank/DDBJ databases">
        <authorList>
            <person name="Dridi B."/>
        </authorList>
    </citation>
    <scope>NUCLEOTIDE SEQUENCE [LARGE SCALE GENOMIC DNA]</scope>
    <source>
        <strain evidence="4">bH819</strain>
    </source>
</reference>
<feature type="coiled-coil region" evidence="1">
    <location>
        <begin position="196"/>
        <end position="294"/>
    </location>
</feature>
<keyword evidence="2" id="KW-1133">Transmembrane helix</keyword>
<dbReference type="EMBL" id="FWFD01000019">
    <property type="protein sequence ID" value="SLM87074.1"/>
    <property type="molecule type" value="Genomic_DNA"/>
</dbReference>